<dbReference type="EMBL" id="KN847536">
    <property type="protein sequence ID" value="KIW05821.1"/>
    <property type="molecule type" value="Genomic_DNA"/>
</dbReference>
<dbReference type="AlphaFoldDB" id="A0A0D1XSW6"/>
<evidence type="ECO:0000313" key="3">
    <source>
        <dbReference type="Proteomes" id="UP000053259"/>
    </source>
</evidence>
<reference evidence="2 3" key="1">
    <citation type="submission" date="2015-01" db="EMBL/GenBank/DDBJ databases">
        <title>The Genome Sequence of Ochroconis gallopava CBS43764.</title>
        <authorList>
            <consortium name="The Broad Institute Genomics Platform"/>
            <person name="Cuomo C."/>
            <person name="de Hoog S."/>
            <person name="Gorbushina A."/>
            <person name="Stielow B."/>
            <person name="Teixiera M."/>
            <person name="Abouelleil A."/>
            <person name="Chapman S.B."/>
            <person name="Priest M."/>
            <person name="Young S.K."/>
            <person name="Wortman J."/>
            <person name="Nusbaum C."/>
            <person name="Birren B."/>
        </authorList>
    </citation>
    <scope>NUCLEOTIDE SEQUENCE [LARGE SCALE GENOMIC DNA]</scope>
    <source>
        <strain evidence="2 3">CBS 43764</strain>
    </source>
</reference>
<gene>
    <name evidence="2" type="ORF">PV09_03027</name>
</gene>
<sequence length="142" mass="15982">MFAYTQNPCMHALPKQLRSESDGATAKLTMRGTCRSSGPSPRHTWPQTPSQGKKSIKNKYLQRHETGEQKQQRTKHRKLIPALPCRALPDLHPGRLTLMHAERACPNAGQTRTFCEHLYEADRRIAKPTGAPPDHAMPVLLI</sequence>
<evidence type="ECO:0000256" key="1">
    <source>
        <dbReference type="SAM" id="MobiDB-lite"/>
    </source>
</evidence>
<dbReference type="HOGENOM" id="CLU_1817287_0_0_1"/>
<name>A0A0D1XSW6_9PEZI</name>
<dbReference type="GeneID" id="27311000"/>
<feature type="compositionally biased region" description="Polar residues" evidence="1">
    <location>
        <begin position="34"/>
        <end position="53"/>
    </location>
</feature>
<feature type="region of interest" description="Disordered" evidence="1">
    <location>
        <begin position="18"/>
        <end position="58"/>
    </location>
</feature>
<evidence type="ECO:0000313" key="2">
    <source>
        <dbReference type="EMBL" id="KIW05821.1"/>
    </source>
</evidence>
<dbReference type="Proteomes" id="UP000053259">
    <property type="component" value="Unassembled WGS sequence"/>
</dbReference>
<keyword evidence="3" id="KW-1185">Reference proteome</keyword>
<dbReference type="InParanoid" id="A0A0D1XSW6"/>
<proteinExistence type="predicted"/>
<dbReference type="RefSeq" id="XP_016215690.1">
    <property type="nucleotide sequence ID" value="XM_016356167.1"/>
</dbReference>
<accession>A0A0D1XSW6</accession>
<protein>
    <submittedName>
        <fullName evidence="2">Uncharacterized protein</fullName>
    </submittedName>
</protein>
<dbReference type="VEuPathDB" id="FungiDB:PV09_03027"/>
<organism evidence="2 3">
    <name type="scientific">Verruconis gallopava</name>
    <dbReference type="NCBI Taxonomy" id="253628"/>
    <lineage>
        <taxon>Eukaryota</taxon>
        <taxon>Fungi</taxon>
        <taxon>Dikarya</taxon>
        <taxon>Ascomycota</taxon>
        <taxon>Pezizomycotina</taxon>
        <taxon>Dothideomycetes</taxon>
        <taxon>Pleosporomycetidae</taxon>
        <taxon>Venturiales</taxon>
        <taxon>Sympoventuriaceae</taxon>
        <taxon>Verruconis</taxon>
    </lineage>
</organism>